<accession>A0A381XS76</accession>
<protein>
    <submittedName>
        <fullName evidence="1">Uncharacterized protein</fullName>
    </submittedName>
</protein>
<gene>
    <name evidence="1" type="ORF">METZ01_LOCUS120429</name>
</gene>
<name>A0A381XS76_9ZZZZ</name>
<dbReference type="AlphaFoldDB" id="A0A381XS76"/>
<evidence type="ECO:0000313" key="1">
    <source>
        <dbReference type="EMBL" id="SVA67575.1"/>
    </source>
</evidence>
<organism evidence="1">
    <name type="scientific">marine metagenome</name>
    <dbReference type="NCBI Taxonomy" id="408172"/>
    <lineage>
        <taxon>unclassified sequences</taxon>
        <taxon>metagenomes</taxon>
        <taxon>ecological metagenomes</taxon>
    </lineage>
</organism>
<sequence>MSDTKRGEERSKERMMSRCFIWFPIGSLGERNI</sequence>
<proteinExistence type="predicted"/>
<reference evidence="1" key="1">
    <citation type="submission" date="2018-05" db="EMBL/GenBank/DDBJ databases">
        <authorList>
            <person name="Lanie J.A."/>
            <person name="Ng W.-L."/>
            <person name="Kazmierczak K.M."/>
            <person name="Andrzejewski T.M."/>
            <person name="Davidsen T.M."/>
            <person name="Wayne K.J."/>
            <person name="Tettelin H."/>
            <person name="Glass J.I."/>
            <person name="Rusch D."/>
            <person name="Podicherti R."/>
            <person name="Tsui H.-C.T."/>
            <person name="Winkler M.E."/>
        </authorList>
    </citation>
    <scope>NUCLEOTIDE SEQUENCE</scope>
</reference>
<dbReference type="EMBL" id="UINC01016183">
    <property type="protein sequence ID" value="SVA67575.1"/>
    <property type="molecule type" value="Genomic_DNA"/>
</dbReference>